<keyword evidence="6" id="KW-1185">Reference proteome</keyword>
<evidence type="ECO:0000313" key="5">
    <source>
        <dbReference type="EMBL" id="RCU52472.1"/>
    </source>
</evidence>
<dbReference type="Pfam" id="PF13545">
    <property type="entry name" value="HTH_Crp_2"/>
    <property type="match status" value="1"/>
</dbReference>
<accession>A0A368NPK4</accession>
<dbReference type="Gene3D" id="2.60.120.10">
    <property type="entry name" value="Jelly Rolls"/>
    <property type="match status" value="1"/>
</dbReference>
<keyword evidence="3" id="KW-0804">Transcription</keyword>
<proteinExistence type="predicted"/>
<feature type="domain" description="HTH crp-type" evidence="4">
    <location>
        <begin position="151"/>
        <end position="222"/>
    </location>
</feature>
<evidence type="ECO:0000256" key="3">
    <source>
        <dbReference type="ARBA" id="ARBA00023163"/>
    </source>
</evidence>
<dbReference type="SUPFAM" id="SSF46785">
    <property type="entry name" value="Winged helix' DNA-binding domain"/>
    <property type="match status" value="1"/>
</dbReference>
<organism evidence="5 6">
    <name type="scientific">Corallincola holothuriorum</name>
    <dbReference type="NCBI Taxonomy" id="2282215"/>
    <lineage>
        <taxon>Bacteria</taxon>
        <taxon>Pseudomonadati</taxon>
        <taxon>Pseudomonadota</taxon>
        <taxon>Gammaproteobacteria</taxon>
        <taxon>Alteromonadales</taxon>
        <taxon>Psychromonadaceae</taxon>
        <taxon>Corallincola</taxon>
    </lineage>
</organism>
<dbReference type="Proteomes" id="UP000252558">
    <property type="component" value="Unassembled WGS sequence"/>
</dbReference>
<comment type="caution">
    <text evidence="5">The sequence shown here is derived from an EMBL/GenBank/DDBJ whole genome shotgun (WGS) entry which is preliminary data.</text>
</comment>
<protein>
    <submittedName>
        <fullName evidence="5">Crp/Fnr family transcriptional regulator</fullName>
    </submittedName>
</protein>
<dbReference type="PROSITE" id="PS51063">
    <property type="entry name" value="HTH_CRP_2"/>
    <property type="match status" value="1"/>
</dbReference>
<evidence type="ECO:0000256" key="2">
    <source>
        <dbReference type="ARBA" id="ARBA00023125"/>
    </source>
</evidence>
<keyword evidence="1" id="KW-0805">Transcription regulation</keyword>
<sequence length="244" mass="26787">MYCEGSVLTTGEIGAIEWPCELTQALKDALISIAQPTNQIGEASTHGGIWTVKGVVYVVSGTVKLCLMSQDASNLMGALMGPHDWVGAASVDNDTNFSVYVEEVEPVQLLYFPANLVQKLCIEKPECYKWLFHCISRMQPKWFQAKLTSLHDKKLRVVYALMSLASMSPKMAGVLPKIRISQQQLSDVCGLSRPRVNGVLKSLEGEGSIQVSRGAVQILDTAKLGHQLDDLNLTFHDPRAVVTR</sequence>
<keyword evidence="2" id="KW-0238">DNA-binding</keyword>
<dbReference type="InterPro" id="IPR036390">
    <property type="entry name" value="WH_DNA-bd_sf"/>
</dbReference>
<dbReference type="InterPro" id="IPR018490">
    <property type="entry name" value="cNMP-bd_dom_sf"/>
</dbReference>
<evidence type="ECO:0000313" key="6">
    <source>
        <dbReference type="Proteomes" id="UP000252558"/>
    </source>
</evidence>
<evidence type="ECO:0000256" key="1">
    <source>
        <dbReference type="ARBA" id="ARBA00023015"/>
    </source>
</evidence>
<gene>
    <name evidence="5" type="ORF">DU002_00435</name>
</gene>
<dbReference type="AlphaFoldDB" id="A0A368NPK4"/>
<dbReference type="EMBL" id="QPID01000001">
    <property type="protein sequence ID" value="RCU52472.1"/>
    <property type="molecule type" value="Genomic_DNA"/>
</dbReference>
<dbReference type="InterPro" id="IPR012318">
    <property type="entry name" value="HTH_CRP"/>
</dbReference>
<dbReference type="SMART" id="SM00419">
    <property type="entry name" value="HTH_CRP"/>
    <property type="match status" value="1"/>
</dbReference>
<dbReference type="SUPFAM" id="SSF51206">
    <property type="entry name" value="cAMP-binding domain-like"/>
    <property type="match status" value="1"/>
</dbReference>
<dbReference type="GO" id="GO:0006355">
    <property type="term" value="P:regulation of DNA-templated transcription"/>
    <property type="evidence" value="ECO:0007669"/>
    <property type="project" value="InterPro"/>
</dbReference>
<dbReference type="GO" id="GO:0003677">
    <property type="term" value="F:DNA binding"/>
    <property type="evidence" value="ECO:0007669"/>
    <property type="project" value="UniProtKB-KW"/>
</dbReference>
<name>A0A368NPK4_9GAMM</name>
<evidence type="ECO:0000259" key="4">
    <source>
        <dbReference type="PROSITE" id="PS51063"/>
    </source>
</evidence>
<reference evidence="5 6" key="1">
    <citation type="submission" date="2018-07" db="EMBL/GenBank/DDBJ databases">
        <title>Corallincola holothuriorum sp. nov., a new facultative anaerobe isolated from sea cucumber Apostichopus japonicus.</title>
        <authorList>
            <person name="Xia H."/>
        </authorList>
    </citation>
    <scope>NUCLEOTIDE SEQUENCE [LARGE SCALE GENOMIC DNA]</scope>
    <source>
        <strain evidence="5 6">C4</strain>
    </source>
</reference>
<dbReference type="InterPro" id="IPR014710">
    <property type="entry name" value="RmlC-like_jellyroll"/>
</dbReference>